<dbReference type="CDD" id="cd07431">
    <property type="entry name" value="PHP_PolIIIA"/>
    <property type="match status" value="1"/>
</dbReference>
<evidence type="ECO:0000256" key="1">
    <source>
        <dbReference type="ARBA" id="ARBA00004496"/>
    </source>
</evidence>
<dbReference type="InterPro" id="IPR004805">
    <property type="entry name" value="DnaE2/DnaE/PolC"/>
</dbReference>
<dbReference type="Gene3D" id="1.10.150.870">
    <property type="match status" value="1"/>
</dbReference>
<keyword evidence="11 13" id="KW-0234">DNA repair</keyword>
<name>A0ABW0FM78_9MICO</name>
<comment type="catalytic activity">
    <reaction evidence="12 13">
        <text>DNA(n) + a 2'-deoxyribonucleoside 5'-triphosphate = DNA(n+1) + diphosphate</text>
        <dbReference type="Rhea" id="RHEA:22508"/>
        <dbReference type="Rhea" id="RHEA-COMP:17339"/>
        <dbReference type="Rhea" id="RHEA-COMP:17340"/>
        <dbReference type="ChEBI" id="CHEBI:33019"/>
        <dbReference type="ChEBI" id="CHEBI:61560"/>
        <dbReference type="ChEBI" id="CHEBI:173112"/>
        <dbReference type="EC" id="2.7.7.7"/>
    </reaction>
</comment>
<dbReference type="NCBIfam" id="TIGR00594">
    <property type="entry name" value="polc"/>
    <property type="match status" value="1"/>
</dbReference>
<dbReference type="InterPro" id="IPR040982">
    <property type="entry name" value="DNA_pol3_finger"/>
</dbReference>
<dbReference type="InterPro" id="IPR029460">
    <property type="entry name" value="DNAPol_HHH"/>
</dbReference>
<dbReference type="Proteomes" id="UP001595937">
    <property type="component" value="Unassembled WGS sequence"/>
</dbReference>
<dbReference type="EC" id="2.7.7.7" evidence="3 13"/>
<dbReference type="InterPro" id="IPR016195">
    <property type="entry name" value="Pol/histidinol_Pase-like"/>
</dbReference>
<dbReference type="NCBIfam" id="NF004225">
    <property type="entry name" value="PRK05672.1"/>
    <property type="match status" value="1"/>
</dbReference>
<dbReference type="PANTHER" id="PTHR32294">
    <property type="entry name" value="DNA POLYMERASE III SUBUNIT ALPHA"/>
    <property type="match status" value="1"/>
</dbReference>
<keyword evidence="6 13" id="KW-0808">Transferase</keyword>
<dbReference type="Pfam" id="PF14579">
    <property type="entry name" value="HHH_6"/>
    <property type="match status" value="1"/>
</dbReference>
<dbReference type="RefSeq" id="WP_343922725.1">
    <property type="nucleotide sequence ID" value="NZ_BAAAIR010000025.1"/>
</dbReference>
<dbReference type="Pfam" id="PF01336">
    <property type="entry name" value="tRNA_anti-codon"/>
    <property type="match status" value="1"/>
</dbReference>
<proteinExistence type="inferred from homology"/>
<comment type="similarity">
    <text evidence="2 13">Belongs to the DNA polymerase type-C family. DnaE2 subfamily.</text>
</comment>
<reference evidence="16" key="1">
    <citation type="journal article" date="2019" name="Int. J. Syst. Evol. Microbiol.">
        <title>The Global Catalogue of Microorganisms (GCM) 10K type strain sequencing project: providing services to taxonomists for standard genome sequencing and annotation.</title>
        <authorList>
            <consortium name="The Broad Institute Genomics Platform"/>
            <consortium name="The Broad Institute Genome Sequencing Center for Infectious Disease"/>
            <person name="Wu L."/>
            <person name="Ma J."/>
        </authorList>
    </citation>
    <scope>NUCLEOTIDE SEQUENCE [LARGE SCALE GENOMIC DNA]</scope>
    <source>
        <strain evidence="16">CGMCC 1.16455</strain>
    </source>
</reference>
<keyword evidence="8 13" id="KW-0235">DNA replication</keyword>
<protein>
    <recommendedName>
        <fullName evidence="4 13">Error-prone DNA polymerase</fullName>
        <ecNumber evidence="3 13">2.7.7.7</ecNumber>
    </recommendedName>
</protein>
<evidence type="ECO:0000256" key="6">
    <source>
        <dbReference type="ARBA" id="ARBA00022679"/>
    </source>
</evidence>
<dbReference type="CDD" id="cd04485">
    <property type="entry name" value="DnaE_OBF"/>
    <property type="match status" value="1"/>
</dbReference>
<dbReference type="InterPro" id="IPR004365">
    <property type="entry name" value="NA-bd_OB_tRNA"/>
</dbReference>
<dbReference type="HAMAP" id="MF_01902">
    <property type="entry name" value="DNApol_error_prone"/>
    <property type="match status" value="1"/>
</dbReference>
<dbReference type="GO" id="GO:0003887">
    <property type="term" value="F:DNA-directed DNA polymerase activity"/>
    <property type="evidence" value="ECO:0007669"/>
    <property type="project" value="UniProtKB-EC"/>
</dbReference>
<dbReference type="Gene3D" id="3.20.20.140">
    <property type="entry name" value="Metal-dependent hydrolases"/>
    <property type="match status" value="1"/>
</dbReference>
<keyword evidence="5 13" id="KW-0963">Cytoplasm</keyword>
<evidence type="ECO:0000313" key="16">
    <source>
        <dbReference type="Proteomes" id="UP001595937"/>
    </source>
</evidence>
<dbReference type="InterPro" id="IPR023073">
    <property type="entry name" value="DnaE2"/>
</dbReference>
<dbReference type="GeneID" id="303296389"/>
<evidence type="ECO:0000256" key="11">
    <source>
        <dbReference type="ARBA" id="ARBA00023204"/>
    </source>
</evidence>
<comment type="subcellular location">
    <subcellularLocation>
        <location evidence="1 13">Cytoplasm</location>
    </subcellularLocation>
</comment>
<evidence type="ECO:0000256" key="7">
    <source>
        <dbReference type="ARBA" id="ARBA00022695"/>
    </source>
</evidence>
<dbReference type="SUPFAM" id="SSF89550">
    <property type="entry name" value="PHP domain-like"/>
    <property type="match status" value="1"/>
</dbReference>
<evidence type="ECO:0000313" key="15">
    <source>
        <dbReference type="EMBL" id="MFC5299500.1"/>
    </source>
</evidence>
<evidence type="ECO:0000256" key="13">
    <source>
        <dbReference type="HAMAP-Rule" id="MF_01902"/>
    </source>
</evidence>
<dbReference type="InterPro" id="IPR011708">
    <property type="entry name" value="DNA_pol3_alpha_NTPase_dom"/>
</dbReference>
<dbReference type="PANTHER" id="PTHR32294:SF4">
    <property type="entry name" value="ERROR-PRONE DNA POLYMERASE"/>
    <property type="match status" value="1"/>
</dbReference>
<dbReference type="Pfam" id="PF02811">
    <property type="entry name" value="PHP"/>
    <property type="match status" value="1"/>
</dbReference>
<dbReference type="Pfam" id="PF07733">
    <property type="entry name" value="DNA_pol3_alpha"/>
    <property type="match status" value="1"/>
</dbReference>
<sequence>MAGWFLGPPAWKDIEAILSDRPAELVAPPIVIEHTGKVADDAYRPARTVDYAELHAHSHFSFLDGASSPEDMVEQAARLGLGAITLVDHDGLPGAVRFARAAGEAGIATVFGAELTLGLEPGADAASATPVVSAPRTGIPDPEGEHLLVLVRDTDGYRQLSAAIARAHLDSGEKAVPRYRLAELSRLAREGRWQILTGCRKGSVTRAAAAHLADGDLEAAAHAAAGAITRLLELFGAGNVAVELVAGGGGEADELHDALAQGARLVREDHGLDEISLPLVATTNAHYARPADKRLADTHAALRAGVPLVDADPYLSSRPAHLRSGEEMAELLPRYPAAIAAAARLGRDCALDLRLLAPDLPPFPVPTGHDEASWLVELVEIEGRERYGPRPAPERPERIPGAWAQIDHELRVIIDLHFPGYFLIVHEIVDFCAGVGILAQGRGSAANSAVCYALGITAVEPVGHDLLFERFLAPERDGPPDIDIDIASDRREEVIQHVYARYGRENAAQVANVITYRAKLAVRDAARALGYDPGAQDAFSKRIERSFSSLADADIPADVVDLAKQLRDAPRHLGIHSGGMVLCDRPVIEVCPVQWAAMADRSVLQWDKEDCADAGLVKFDLLGLGMLTALDHALQIVAEHHGQHFELRTLPQEDEAVYDMLCEGDSVGVFQVESRAQISTLPRLRPRVFYDLVVEVALIRPGPIQGGSVHPYIRRRNKEEEVTFLHPLLEKSVGRTLGIPLFQEQLMQMVVDVADFSPAQADQLRRAMGSKRSTQKMLELSDALFTGMANHGITGEDADAVHRKLLAFANYGFPESHAYSFAYLVYASSYLKCHYPAAFTAALLRAQPMGFYSPQSLVADARRHGVLTRGPDVLRSRARSDLETDEEHAGYRVDPPRAQVQGEAAARGPAIRLGLDQVRGISTETADGIIAERERGGPFVSVPDLARRVRLSARQLEALATAGALDALASSRRQALWAAGAAAQESPDTLPHLAVGAQAPTLPGMGEAELATADAWATGITLDDHPMVLLREELTEGGVLSIQGTREAEDSSRIRVGGVITHRQRPATAGNVTFLSLEDETGILNVVCSQGFWVRHRALLRTARAIVLRGIVENRSGAVNLVADDVAPLDLAAAGRSRDFQ</sequence>
<evidence type="ECO:0000256" key="3">
    <source>
        <dbReference type="ARBA" id="ARBA00012417"/>
    </source>
</evidence>
<gene>
    <name evidence="13" type="primary">dnaE2</name>
    <name evidence="15" type="ORF">ACFPK8_18455</name>
</gene>
<dbReference type="Pfam" id="PF17657">
    <property type="entry name" value="DNA_pol3_finger"/>
    <property type="match status" value="1"/>
</dbReference>
<comment type="caution">
    <text evidence="15">The sequence shown here is derived from an EMBL/GenBank/DDBJ whole genome shotgun (WGS) entry which is preliminary data.</text>
</comment>
<dbReference type="InterPro" id="IPR004013">
    <property type="entry name" value="PHP_dom"/>
</dbReference>
<evidence type="ECO:0000256" key="2">
    <source>
        <dbReference type="ARBA" id="ARBA00007391"/>
    </source>
</evidence>
<evidence type="ECO:0000259" key="14">
    <source>
        <dbReference type="SMART" id="SM00481"/>
    </source>
</evidence>
<feature type="domain" description="Polymerase/histidinol phosphatase N-terminal" evidence="14">
    <location>
        <begin position="52"/>
        <end position="119"/>
    </location>
</feature>
<evidence type="ECO:0000256" key="10">
    <source>
        <dbReference type="ARBA" id="ARBA00022932"/>
    </source>
</evidence>
<evidence type="ECO:0000256" key="8">
    <source>
        <dbReference type="ARBA" id="ARBA00022705"/>
    </source>
</evidence>
<keyword evidence="16" id="KW-1185">Reference proteome</keyword>
<evidence type="ECO:0000256" key="4">
    <source>
        <dbReference type="ARBA" id="ARBA00017273"/>
    </source>
</evidence>
<organism evidence="15 16">
    <name type="scientific">Brachybacterium tyrofermentans</name>
    <dbReference type="NCBI Taxonomy" id="47848"/>
    <lineage>
        <taxon>Bacteria</taxon>
        <taxon>Bacillati</taxon>
        <taxon>Actinomycetota</taxon>
        <taxon>Actinomycetes</taxon>
        <taxon>Micrococcales</taxon>
        <taxon>Dermabacteraceae</taxon>
        <taxon>Brachybacterium</taxon>
    </lineage>
</organism>
<keyword evidence="7 13" id="KW-0548">Nucleotidyltransferase</keyword>
<keyword evidence="10 13" id="KW-0239">DNA-directed DNA polymerase</keyword>
<accession>A0ABW0FM78</accession>
<comment type="function">
    <text evidence="13">DNA polymerase involved in damage-induced mutagenesis and translesion synthesis (TLS). It is not the major replicative DNA polymerase.</text>
</comment>
<dbReference type="InterPro" id="IPR003141">
    <property type="entry name" value="Pol/His_phosphatase_N"/>
</dbReference>
<evidence type="ECO:0000256" key="12">
    <source>
        <dbReference type="ARBA" id="ARBA00049244"/>
    </source>
</evidence>
<keyword evidence="9 13" id="KW-0227">DNA damage</keyword>
<evidence type="ECO:0000256" key="5">
    <source>
        <dbReference type="ARBA" id="ARBA00022490"/>
    </source>
</evidence>
<dbReference type="EMBL" id="JBHSLN010000088">
    <property type="protein sequence ID" value="MFC5299500.1"/>
    <property type="molecule type" value="Genomic_DNA"/>
</dbReference>
<dbReference type="SMART" id="SM00481">
    <property type="entry name" value="POLIIIAc"/>
    <property type="match status" value="1"/>
</dbReference>
<evidence type="ECO:0000256" key="9">
    <source>
        <dbReference type="ARBA" id="ARBA00022763"/>
    </source>
</evidence>